<dbReference type="GO" id="GO:0006396">
    <property type="term" value="P:RNA processing"/>
    <property type="evidence" value="ECO:0007669"/>
    <property type="project" value="InterPro"/>
</dbReference>
<dbReference type="Gene3D" id="3.30.160.20">
    <property type="match status" value="3"/>
</dbReference>
<dbReference type="SMART" id="SM00358">
    <property type="entry name" value="DSRM"/>
    <property type="match status" value="3"/>
</dbReference>
<dbReference type="GO" id="GO:0006382">
    <property type="term" value="P:adenosine to inosine editing"/>
    <property type="evidence" value="ECO:0007669"/>
    <property type="project" value="TreeGrafter"/>
</dbReference>
<reference evidence="4" key="1">
    <citation type="submission" date="2022-08" db="UniProtKB">
        <authorList>
            <consortium name="EnsemblMetazoa"/>
        </authorList>
    </citation>
    <scope>IDENTIFICATION</scope>
    <source>
        <strain evidence="4">05x7-T-G4-1.051#20</strain>
    </source>
</reference>
<keyword evidence="1" id="KW-0694">RNA-binding</keyword>
<protein>
    <recommendedName>
        <fullName evidence="6">Double-stranded RNA-specific adenosine deaminase</fullName>
    </recommendedName>
</protein>
<dbReference type="EnsemblMetazoa" id="G10243.1">
    <property type="protein sequence ID" value="G10243.1:cds"/>
    <property type="gene ID" value="G10243"/>
</dbReference>
<dbReference type="Pfam" id="PF02137">
    <property type="entry name" value="A_deamin"/>
    <property type="match status" value="1"/>
</dbReference>
<feature type="domain" description="DRBM" evidence="2">
    <location>
        <begin position="128"/>
        <end position="196"/>
    </location>
</feature>
<dbReference type="InterPro" id="IPR014720">
    <property type="entry name" value="dsRBD_dom"/>
</dbReference>
<evidence type="ECO:0000259" key="2">
    <source>
        <dbReference type="PROSITE" id="PS50137"/>
    </source>
</evidence>
<dbReference type="GO" id="GO:0005730">
    <property type="term" value="C:nucleolus"/>
    <property type="evidence" value="ECO:0007669"/>
    <property type="project" value="TreeGrafter"/>
</dbReference>
<feature type="domain" description="DRBM" evidence="2">
    <location>
        <begin position="229"/>
        <end position="298"/>
    </location>
</feature>
<dbReference type="PROSITE" id="PS50141">
    <property type="entry name" value="A_DEAMIN_EDITASE"/>
    <property type="match status" value="1"/>
</dbReference>
<name>A0A8W8HMU1_MAGGI</name>
<dbReference type="SMART" id="SM00552">
    <property type="entry name" value="ADEAMc"/>
    <property type="match status" value="1"/>
</dbReference>
<dbReference type="PANTHER" id="PTHR10910">
    <property type="entry name" value="EUKARYOTE SPECIFIC DSRNA BINDING PROTEIN"/>
    <property type="match status" value="1"/>
</dbReference>
<dbReference type="GO" id="GO:0003726">
    <property type="term" value="F:double-stranded RNA adenosine deaminase activity"/>
    <property type="evidence" value="ECO:0007669"/>
    <property type="project" value="TreeGrafter"/>
</dbReference>
<dbReference type="InterPro" id="IPR002466">
    <property type="entry name" value="A_deamin"/>
</dbReference>
<dbReference type="GO" id="GO:0005737">
    <property type="term" value="C:cytoplasm"/>
    <property type="evidence" value="ECO:0007669"/>
    <property type="project" value="TreeGrafter"/>
</dbReference>
<feature type="domain" description="A to I editase" evidence="3">
    <location>
        <begin position="367"/>
        <end position="673"/>
    </location>
</feature>
<dbReference type="Proteomes" id="UP000005408">
    <property type="component" value="Unassembled WGS sequence"/>
</dbReference>
<proteinExistence type="predicted"/>
<evidence type="ECO:0000256" key="1">
    <source>
        <dbReference type="PROSITE-ProRule" id="PRU00266"/>
    </source>
</evidence>
<sequence>MEGVHEVKKLPPKVEPMRCRYSSLPSPPNYDFNPPSLQKNAISAFMDYGQRIGKEPKLDCQAVCFWSENPTFVATAQFGDGPVIQAEGSNKKEARTKAADIALRKVYKYTGVQASQGTGMSLAIPDKDPVSALMEHAQSLGLNARIEQAAQTGPPHCPTFRLFAKLGDREFRMIKHGNKKEGRKKAANIALLQLQCEGEIPKPKLRSIDSINCSSRSDNFIDICPPGKNPLQMFYEYAQSQHLTCDVIETSSRIGPPHDLTFYMAARLGEHQFDIVTGKSLSETKNRATAEALRQLKKQGLYTQTQNATEAIHVPLSIRTFGDRVAMKTLAKFRSLVASVSEDLSGRKVIAAILLHDDIEDQLSVVSLGTGNCFVAGDNLCDEGNVIHDSHAEIIAKRGFQRYLLKEIYGLTDRRIFKQTLFGTLKVMSHLSFHLYISTAPCGDGAVFTHADPHHTDGDHEPVFRKQQHGLLRTKVEKGEGTIPTDDTPQTLDGIRRGQRLRTMSCSDKICRWNVLGIQGALLSLFLVEPIYLSSITLGMLFNDGHMSRAMCCRVDGNGRPLTGLPPGYRAQHPKLGCVTRVTDTRSVDRSSPLSVNWNMADNSVEVTDATRGMTTRNTASRLCKRSLFLSFSRINCWKDIGQSTYRETKDSATKYGAAKEVFESAMYKNGYGQVEKVISLQTDTELDS</sequence>
<dbReference type="AlphaFoldDB" id="A0A8W8HMU1"/>
<evidence type="ECO:0000313" key="5">
    <source>
        <dbReference type="Proteomes" id="UP000005408"/>
    </source>
</evidence>
<dbReference type="Pfam" id="PF00035">
    <property type="entry name" value="dsrm"/>
    <property type="match status" value="3"/>
</dbReference>
<dbReference type="PANTHER" id="PTHR10910:SF107">
    <property type="entry name" value="DOUBLE-STRANDED RNA-SPECIFIC ADENOSINE DEAMINASE"/>
    <property type="match status" value="1"/>
</dbReference>
<feature type="domain" description="DRBM" evidence="2">
    <location>
        <begin position="40"/>
        <end position="108"/>
    </location>
</feature>
<keyword evidence="5" id="KW-1185">Reference proteome</keyword>
<dbReference type="PROSITE" id="PS50137">
    <property type="entry name" value="DS_RBD"/>
    <property type="match status" value="3"/>
</dbReference>
<dbReference type="GO" id="GO:0008251">
    <property type="term" value="F:tRNA-specific adenosine deaminase activity"/>
    <property type="evidence" value="ECO:0007669"/>
    <property type="project" value="TreeGrafter"/>
</dbReference>
<dbReference type="SUPFAM" id="SSF54768">
    <property type="entry name" value="dsRNA-binding domain-like"/>
    <property type="match status" value="3"/>
</dbReference>
<organism evidence="4 5">
    <name type="scientific">Magallana gigas</name>
    <name type="common">Pacific oyster</name>
    <name type="synonym">Crassostrea gigas</name>
    <dbReference type="NCBI Taxonomy" id="29159"/>
    <lineage>
        <taxon>Eukaryota</taxon>
        <taxon>Metazoa</taxon>
        <taxon>Spiralia</taxon>
        <taxon>Lophotrochozoa</taxon>
        <taxon>Mollusca</taxon>
        <taxon>Bivalvia</taxon>
        <taxon>Autobranchia</taxon>
        <taxon>Pteriomorphia</taxon>
        <taxon>Ostreida</taxon>
        <taxon>Ostreoidea</taxon>
        <taxon>Ostreidae</taxon>
        <taxon>Magallana</taxon>
    </lineage>
</organism>
<evidence type="ECO:0000259" key="3">
    <source>
        <dbReference type="PROSITE" id="PS50141"/>
    </source>
</evidence>
<accession>A0A8W8HMU1</accession>
<evidence type="ECO:0008006" key="6">
    <source>
        <dbReference type="Google" id="ProtNLM"/>
    </source>
</evidence>
<evidence type="ECO:0000313" key="4">
    <source>
        <dbReference type="EnsemblMetazoa" id="G10243.1:cds"/>
    </source>
</evidence>
<dbReference type="GO" id="GO:0003725">
    <property type="term" value="F:double-stranded RNA binding"/>
    <property type="evidence" value="ECO:0007669"/>
    <property type="project" value="TreeGrafter"/>
</dbReference>